<evidence type="ECO:0000313" key="10">
    <source>
        <dbReference type="Proteomes" id="UP000613768"/>
    </source>
</evidence>
<proteinExistence type="predicted"/>
<evidence type="ECO:0000256" key="2">
    <source>
        <dbReference type="ARBA" id="ARBA00004442"/>
    </source>
</evidence>
<keyword evidence="10" id="KW-1185">Reference proteome</keyword>
<evidence type="ECO:0000256" key="1">
    <source>
        <dbReference type="ARBA" id="ARBA00004196"/>
    </source>
</evidence>
<evidence type="ECO:0000256" key="3">
    <source>
        <dbReference type="ARBA" id="ARBA00004613"/>
    </source>
</evidence>
<dbReference type="NCBIfam" id="TIGR04214">
    <property type="entry name" value="CSLREA_Nterm"/>
    <property type="match status" value="1"/>
</dbReference>
<accession>A0AAW3ZHY6</accession>
<keyword evidence="7" id="KW-0998">Cell outer membrane</keyword>
<evidence type="ECO:0000313" key="9">
    <source>
        <dbReference type="EMBL" id="MBD8525398.1"/>
    </source>
</evidence>
<evidence type="ECO:0000256" key="5">
    <source>
        <dbReference type="ARBA" id="ARBA00022729"/>
    </source>
</evidence>
<dbReference type="InterPro" id="IPR006626">
    <property type="entry name" value="PbH1"/>
</dbReference>
<dbReference type="InterPro" id="IPR026457">
    <property type="entry name" value="CSLREA_Nterm"/>
</dbReference>
<protein>
    <submittedName>
        <fullName evidence="9">CSLREA domain-containing protein</fullName>
    </submittedName>
</protein>
<comment type="caution">
    <text evidence="9">The sequence shown here is derived from an EMBL/GenBank/DDBJ whole genome shotgun (WGS) entry which is preliminary data.</text>
</comment>
<reference evidence="9 10" key="1">
    <citation type="submission" date="2020-09" db="EMBL/GenBank/DDBJ databases">
        <title>Pseudoxanthomonas sp. CAU 1598 isolated from sand of Yaerae Beach.</title>
        <authorList>
            <person name="Kim W."/>
        </authorList>
    </citation>
    <scope>NUCLEOTIDE SEQUENCE [LARGE SCALE GENOMIC DNA]</scope>
    <source>
        <strain evidence="9 10">CAU 1598</strain>
    </source>
</reference>
<organism evidence="9 10">
    <name type="scientific">Pseudomarimonas arenosa</name>
    <dbReference type="NCBI Taxonomy" id="2774145"/>
    <lineage>
        <taxon>Bacteria</taxon>
        <taxon>Pseudomonadati</taxon>
        <taxon>Pseudomonadota</taxon>
        <taxon>Gammaproteobacteria</taxon>
        <taxon>Lysobacterales</taxon>
        <taxon>Lysobacteraceae</taxon>
        <taxon>Pseudomarimonas</taxon>
    </lineage>
</organism>
<dbReference type="SMART" id="SM00710">
    <property type="entry name" value="PbH1"/>
    <property type="match status" value="11"/>
</dbReference>
<evidence type="ECO:0000256" key="6">
    <source>
        <dbReference type="ARBA" id="ARBA00023136"/>
    </source>
</evidence>
<dbReference type="EMBL" id="JACYTR010000009">
    <property type="protein sequence ID" value="MBD8525398.1"/>
    <property type="molecule type" value="Genomic_DNA"/>
</dbReference>
<dbReference type="NCBIfam" id="NF041518">
    <property type="entry name" value="choice_anch_Q"/>
    <property type="match status" value="2"/>
</dbReference>
<keyword evidence="5 8" id="KW-0732">Signal</keyword>
<dbReference type="PANTHER" id="PTHR11319:SF35">
    <property type="entry name" value="OUTER MEMBRANE PROTEIN PMPC-RELATED"/>
    <property type="match status" value="1"/>
</dbReference>
<dbReference type="Proteomes" id="UP000613768">
    <property type="component" value="Unassembled WGS sequence"/>
</dbReference>
<sequence length="1085" mass="109517">MPKPHSLAIALSHALVSQALAGGTTITVTTEADEQNVNTACSLREALINAASDDQSGSTDCPTGAGVDTIALPADQTITLNSALPDLQGFFSLNGNNSTITRGGGCNLDGTTDAGEFRLLTVGPGENLVLSQITLSNGCADGSLSAGEGGAVYVGYGQLTLSSSTLSNNSAIGGGGALACRSNGLHSCSANDSLFQGNVATLGGAIYTDGANGNSFTSRFLSNTASSHGGALHHQGGSRSLNFAYLSANVSGGNGGAVWFDGPGTYDELFIDRGVFVANTAVNGGAAFLSGDIRVDITTFSSNSASGNGGALYLDNASASLTLRDSSLIDNGAGSGDQLFMSSESSASISHSLLVGLESDNCAGALTLLSGSHNLTTDDSCQRSGIDLVDRSALALGPLADNGSSRLTHALGPSSAAIDAGDTSCLGVDARDVARPIDGNNDSTALCDIGAFEFENAAQAGPDFVVNRLSDINDGQCTDGLDGCSLREAVIAANGNGDDSVISFDPDVFAGTLTSTLTLGQITISTPVTLTGPGSERLTLDANSASRHFNINGAGLFAAALSDLRLIGGNSAASGGAINSNEGLSLSRMRFEGNTATDNGGAVAANGVSPTIIQFADSTFVSNQAEGTGGAVHISIFNTSSSIDISNSSFSSNQASSGGGLYITASESSLSLSSLTINTNTATSGSYTNGGGIFLRSGDNNASLQGLQVLGNQVHSTGGPSYGGGLALISLYGTLTLSDSTVSGNSATSDSDASSGGGLFIYGYESNVLIERTTIDGNSATSFGGGASLYNGRSASTTIRSSTLSGNSVDGFGAGLSTKVGTLARVTLEGSTVTANIADNDDNASGGGGGLYLDIDSVNTVSLQGSVVAANQDLNAGAAPDIQRNGRNLVLNNSIIGDNAGSDLIEAPIGSPNLGFNLIGSAAGGGVIDPMLDPLADNGGASFTHLPADASPLIDHYFVCSGSDQLGRTRGIDADGEVGNDCDVGAVELADTIFRDGFENGVITKRFEQRNIVLNRAEIAARLGPARSQALLMRAGSAKRNGNLVLLHARQIGDQIQLQLNRYEHGEWTQGAWQTMRSETVQLRW</sequence>
<keyword evidence="4" id="KW-0964">Secreted</keyword>
<dbReference type="PANTHER" id="PTHR11319">
    <property type="entry name" value="G PROTEIN-COUPLED RECEPTOR-RELATED"/>
    <property type="match status" value="1"/>
</dbReference>
<name>A0AAW3ZHY6_9GAMM</name>
<evidence type="ECO:0000256" key="8">
    <source>
        <dbReference type="SAM" id="SignalP"/>
    </source>
</evidence>
<dbReference type="InterPro" id="IPR003368">
    <property type="entry name" value="POMP_repeat"/>
</dbReference>
<dbReference type="AlphaFoldDB" id="A0AAW3ZHY6"/>
<dbReference type="GO" id="GO:0009279">
    <property type="term" value="C:cell outer membrane"/>
    <property type="evidence" value="ECO:0007669"/>
    <property type="project" value="UniProtKB-SubCell"/>
</dbReference>
<evidence type="ECO:0000256" key="4">
    <source>
        <dbReference type="ARBA" id="ARBA00022525"/>
    </source>
</evidence>
<dbReference type="GO" id="GO:0005576">
    <property type="term" value="C:extracellular region"/>
    <property type="evidence" value="ECO:0007669"/>
    <property type="project" value="UniProtKB-SubCell"/>
</dbReference>
<gene>
    <name evidence="9" type="ORF">IFO71_06550</name>
</gene>
<keyword evidence="6" id="KW-0472">Membrane</keyword>
<dbReference type="InterPro" id="IPR059226">
    <property type="entry name" value="Choice_anch_Q_dom"/>
</dbReference>
<dbReference type="RefSeq" id="WP_192028751.1">
    <property type="nucleotide sequence ID" value="NZ_JACYTR010000009.1"/>
</dbReference>
<dbReference type="SUPFAM" id="SSF51126">
    <property type="entry name" value="Pectin lyase-like"/>
    <property type="match status" value="2"/>
</dbReference>
<evidence type="ECO:0000256" key="7">
    <source>
        <dbReference type="ARBA" id="ARBA00023237"/>
    </source>
</evidence>
<feature type="chain" id="PRO_5043879142" evidence="8">
    <location>
        <begin position="22"/>
        <end position="1085"/>
    </location>
</feature>
<comment type="subcellular location">
    <subcellularLocation>
        <location evidence="1">Cell envelope</location>
    </subcellularLocation>
    <subcellularLocation>
        <location evidence="2">Cell outer membrane</location>
    </subcellularLocation>
    <subcellularLocation>
        <location evidence="3">Secreted</location>
    </subcellularLocation>
</comment>
<dbReference type="InterPro" id="IPR011050">
    <property type="entry name" value="Pectin_lyase_fold/virulence"/>
</dbReference>
<feature type="signal peptide" evidence="8">
    <location>
        <begin position="1"/>
        <end position="21"/>
    </location>
</feature>
<dbReference type="Pfam" id="PF02415">
    <property type="entry name" value="Chlam_PMP"/>
    <property type="match status" value="2"/>
</dbReference>
<dbReference type="NCBIfam" id="TIGR01376">
    <property type="entry name" value="POMP_repeat"/>
    <property type="match status" value="2"/>
</dbReference>